<accession>A0ACB9SZ19</accession>
<protein>
    <submittedName>
        <fullName evidence="1">Bzip transcription factor</fullName>
    </submittedName>
</protein>
<reference evidence="1" key="1">
    <citation type="submission" date="2022-04" db="EMBL/GenBank/DDBJ databases">
        <title>Chromosome-scale genome assembly of Holotrichia oblita Faldermann.</title>
        <authorList>
            <person name="Rongchong L."/>
        </authorList>
    </citation>
    <scope>NUCLEOTIDE SEQUENCE</scope>
    <source>
        <strain evidence="1">81SQS9</strain>
    </source>
</reference>
<dbReference type="Proteomes" id="UP001056778">
    <property type="component" value="Chromosome 6"/>
</dbReference>
<organism evidence="1 2">
    <name type="scientific">Holotrichia oblita</name>
    <name type="common">Chafer beetle</name>
    <dbReference type="NCBI Taxonomy" id="644536"/>
    <lineage>
        <taxon>Eukaryota</taxon>
        <taxon>Metazoa</taxon>
        <taxon>Ecdysozoa</taxon>
        <taxon>Arthropoda</taxon>
        <taxon>Hexapoda</taxon>
        <taxon>Insecta</taxon>
        <taxon>Pterygota</taxon>
        <taxon>Neoptera</taxon>
        <taxon>Endopterygota</taxon>
        <taxon>Coleoptera</taxon>
        <taxon>Polyphaga</taxon>
        <taxon>Scarabaeiformia</taxon>
        <taxon>Scarabaeidae</taxon>
        <taxon>Melolonthinae</taxon>
        <taxon>Holotrichia</taxon>
    </lineage>
</organism>
<evidence type="ECO:0000313" key="2">
    <source>
        <dbReference type="Proteomes" id="UP001056778"/>
    </source>
</evidence>
<gene>
    <name evidence="1" type="ORF">MML48_6g00001972</name>
</gene>
<sequence length="261" mass="29883">MESVQILSDNKFEIDTSTSYEDSDENEYIPDNKKLKFCEDDQNIDRVTEKDIHVRLPTRQPKCFTKNAVMARQNRLRKKKYMQDLESQVSKLKHENKSLSSILNNQSKLIVELRRELKYTKSVLANSSDISKLLRLINNNTGMSVSTSLNSSLSLTSNCLSKKEQEHPWAEATDLDDSLLIPDLGLFYEDFNEAAVGIKGTITEPRHSNIALKEHNYTTLDCHDEDAGVCLHVSKHRVSLEFCSICSNNAVDTWSHQEEER</sequence>
<keyword evidence="2" id="KW-1185">Reference proteome</keyword>
<dbReference type="EMBL" id="CM043020">
    <property type="protein sequence ID" value="KAI4459792.1"/>
    <property type="molecule type" value="Genomic_DNA"/>
</dbReference>
<proteinExistence type="predicted"/>
<name>A0ACB9SZ19_HOLOL</name>
<evidence type="ECO:0000313" key="1">
    <source>
        <dbReference type="EMBL" id="KAI4459792.1"/>
    </source>
</evidence>
<comment type="caution">
    <text evidence="1">The sequence shown here is derived from an EMBL/GenBank/DDBJ whole genome shotgun (WGS) entry which is preliminary data.</text>
</comment>